<proteinExistence type="predicted"/>
<protein>
    <submittedName>
        <fullName evidence="1">Uncharacterized protein</fullName>
    </submittedName>
</protein>
<evidence type="ECO:0000313" key="2">
    <source>
        <dbReference type="Proteomes" id="UP001148737"/>
    </source>
</evidence>
<reference evidence="1" key="1">
    <citation type="submission" date="2022-07" db="EMBL/GenBank/DDBJ databases">
        <title>Genome Sequence of Lecanicillium saksenae.</title>
        <authorList>
            <person name="Buettner E."/>
        </authorList>
    </citation>
    <scope>NUCLEOTIDE SEQUENCE</scope>
    <source>
        <strain evidence="1">VT-O1</strain>
    </source>
</reference>
<comment type="caution">
    <text evidence="1">The sequence shown here is derived from an EMBL/GenBank/DDBJ whole genome shotgun (WGS) entry which is preliminary data.</text>
</comment>
<evidence type="ECO:0000313" key="1">
    <source>
        <dbReference type="EMBL" id="KAJ3495803.1"/>
    </source>
</evidence>
<accession>A0ACC1R1M2</accession>
<organism evidence="1 2">
    <name type="scientific">Lecanicillium saksenae</name>
    <dbReference type="NCBI Taxonomy" id="468837"/>
    <lineage>
        <taxon>Eukaryota</taxon>
        <taxon>Fungi</taxon>
        <taxon>Dikarya</taxon>
        <taxon>Ascomycota</taxon>
        <taxon>Pezizomycotina</taxon>
        <taxon>Sordariomycetes</taxon>
        <taxon>Hypocreomycetidae</taxon>
        <taxon>Hypocreales</taxon>
        <taxon>Cordycipitaceae</taxon>
        <taxon>Lecanicillium</taxon>
    </lineage>
</organism>
<gene>
    <name evidence="1" type="ORF">NLG97_g3130</name>
</gene>
<sequence length="326" mass="36292">MAFRMSQKLVTVVGATGQQGAAVVAAFLNNSAYKVRALTRNVNSDAAKKLASQGAEVVQFDINDANSIAAAFKDSHIIYAVADYWALYQQHGALKAKEIEYGQGVAMAKAAGAVSTLEHYIWSTLPKSTPEYPVYHFDSKHDVDAVIKADKALLTKTTFLVVCFYANNLQLASMRPYWIDTIKKYVQFITYPEDTPIPFVGEVANVTPFVKAIVEKPKQTQNGTYVIAAVATLTAKEWLTLWAKEQGAAVELINISKEDHERLFPHPRWTEEWALMMDYFKYVPLNLWLDEGSNILDAGALNVTPAVTMEQWAKTFKLPDASESRI</sequence>
<name>A0ACC1R1M2_9HYPO</name>
<dbReference type="EMBL" id="JANAKD010000246">
    <property type="protein sequence ID" value="KAJ3495803.1"/>
    <property type="molecule type" value="Genomic_DNA"/>
</dbReference>
<keyword evidence="2" id="KW-1185">Reference proteome</keyword>
<dbReference type="Proteomes" id="UP001148737">
    <property type="component" value="Unassembled WGS sequence"/>
</dbReference>